<dbReference type="AlphaFoldDB" id="A0A6J5EXF7"/>
<dbReference type="GO" id="GO:0003677">
    <property type="term" value="F:DNA binding"/>
    <property type="evidence" value="ECO:0007669"/>
    <property type="project" value="UniProtKB-KW"/>
</dbReference>
<dbReference type="Proteomes" id="UP000494363">
    <property type="component" value="Unassembled WGS sequence"/>
</dbReference>
<protein>
    <recommendedName>
        <fullName evidence="4">Core-binding (CB) domain-containing protein</fullName>
    </recommendedName>
</protein>
<dbReference type="SUPFAM" id="SSF56349">
    <property type="entry name" value="DNA breaking-rejoining enzymes"/>
    <property type="match status" value="1"/>
</dbReference>
<evidence type="ECO:0000256" key="1">
    <source>
        <dbReference type="ARBA" id="ARBA00023125"/>
    </source>
</evidence>
<organism evidence="2 3">
    <name type="scientific">Paraburkholderia humisilvae</name>
    <dbReference type="NCBI Taxonomy" id="627669"/>
    <lineage>
        <taxon>Bacteria</taxon>
        <taxon>Pseudomonadati</taxon>
        <taxon>Pseudomonadota</taxon>
        <taxon>Betaproteobacteria</taxon>
        <taxon>Burkholderiales</taxon>
        <taxon>Burkholderiaceae</taxon>
        <taxon>Paraburkholderia</taxon>
    </lineage>
</organism>
<proteinExistence type="predicted"/>
<gene>
    <name evidence="2" type="ORF">LMG29542_06431</name>
</gene>
<evidence type="ECO:0008006" key="4">
    <source>
        <dbReference type="Google" id="ProtNLM"/>
    </source>
</evidence>
<evidence type="ECO:0000313" key="2">
    <source>
        <dbReference type="EMBL" id="CAB3770744.1"/>
    </source>
</evidence>
<dbReference type="InterPro" id="IPR010998">
    <property type="entry name" value="Integrase_recombinase_N"/>
</dbReference>
<keyword evidence="3" id="KW-1185">Reference proteome</keyword>
<keyword evidence="1" id="KW-0238">DNA-binding</keyword>
<reference evidence="2 3" key="1">
    <citation type="submission" date="2020-04" db="EMBL/GenBank/DDBJ databases">
        <authorList>
            <person name="De Canck E."/>
        </authorList>
    </citation>
    <scope>NUCLEOTIDE SEQUENCE [LARGE SCALE GENOMIC DNA]</scope>
    <source>
        <strain evidence="2 3">LMG 29542</strain>
    </source>
</reference>
<name>A0A6J5EXF7_9BURK</name>
<dbReference type="EMBL" id="CADIKH010000048">
    <property type="protein sequence ID" value="CAB3770744.1"/>
    <property type="molecule type" value="Genomic_DNA"/>
</dbReference>
<dbReference type="RefSeq" id="WP_425497102.1">
    <property type="nucleotide sequence ID" value="NZ_CADIKH010000048.1"/>
</dbReference>
<accession>A0A6J5EXF7</accession>
<evidence type="ECO:0000313" key="3">
    <source>
        <dbReference type="Proteomes" id="UP000494363"/>
    </source>
</evidence>
<dbReference type="InterPro" id="IPR011010">
    <property type="entry name" value="DNA_brk_join_enz"/>
</dbReference>
<sequence length="82" mass="9013">MTSITAVQPLHVAAWIELQTKTSSAPTVKQQLAAIRHLFDWLVTDQIVPVNPAASVRGPSHTTKQGKTPVLDATEARRLWCK</sequence>
<dbReference type="Gene3D" id="1.10.150.130">
    <property type="match status" value="1"/>
</dbReference>